<dbReference type="RefSeq" id="WP_133641280.1">
    <property type="nucleotide sequence ID" value="NZ_SNZV01000007.1"/>
</dbReference>
<reference evidence="10 11" key="1">
    <citation type="submission" date="2019-03" db="EMBL/GenBank/DDBJ databases">
        <title>Genomic Encyclopedia of Type Strains, Phase III (KMG-III): the genomes of soil and plant-associated and newly described type strains.</title>
        <authorList>
            <person name="Whitman W."/>
        </authorList>
    </citation>
    <scope>NUCLEOTIDE SEQUENCE [LARGE SCALE GENOMIC DNA]</scope>
    <source>
        <strain evidence="10 11">CGMCC 1.12801</strain>
    </source>
</reference>
<dbReference type="Pfam" id="PF16819">
    <property type="entry name" value="DUF5074"/>
    <property type="match status" value="1"/>
</dbReference>
<accession>A0A4V3E145</accession>
<evidence type="ECO:0000256" key="1">
    <source>
        <dbReference type="ARBA" id="ARBA00000085"/>
    </source>
</evidence>
<dbReference type="EMBL" id="SNZV01000007">
    <property type="protein sequence ID" value="TDS11828.1"/>
    <property type="molecule type" value="Genomic_DNA"/>
</dbReference>
<dbReference type="Pfam" id="PF07494">
    <property type="entry name" value="Reg_prop"/>
    <property type="match status" value="4"/>
</dbReference>
<dbReference type="PANTHER" id="PTHR43547:SF2">
    <property type="entry name" value="HYBRID SIGNAL TRANSDUCTION HISTIDINE KINASE C"/>
    <property type="match status" value="1"/>
</dbReference>
<dbReference type="InterPro" id="IPR036097">
    <property type="entry name" value="HisK_dim/P_sf"/>
</dbReference>
<keyword evidence="3 6" id="KW-0597">Phosphoprotein</keyword>
<sequence>MYKQRVILFILWSFTITSTIGKDSPLVAQPRAFLKISTEDGLSHSTVYDIAQDRLGNMWFATADGLNKYDGYRFTIYRHNERDSNSLSSDYIRAVKSVKDDQLLIGGKRGITLLNIRKNTFRHWLLDEEIERIEQTEDKVFYLNSLHTIYRFDQKTNTVTKICEASAGFTFSFVKMHQGSLLVGTNNGLLLLEGKKLRPSAIRIHANIQDLATTDKGIWIAAEGDGLYWFAKDGRSRQYLPGADAKSLISAYVRRLRLDDEGQLWIGTLHGLSIYNPMEDRFNNFHSESSGQPKVSHNSIRCIFRDHQNGIWLGTYFGGLNYFHVKQQQFGLLEKMPQGNSLNDNIIGPMAEGEGQDLWIGTNEKGLNRLNRRTGQFSYYSMQNGLRSNMIKALFVDGPNVYMGTHGGGLAKLNVPTQRITNFPNPTGIESARHVYCIADAGNSKLWIGTLAGLYVFNKASERYTTLSKPANVSAAVSNDWNDIRSGPVYALYSDNRGRLWIGTDRRVYLYDTRKNELKSFAIANNKRYDRINCFFEDDQQQLWVGMHRGLGKINEDKASITVFDTDDGLPNNNVYSILQDKSKQLWISTNKGIASLTTEPQVIRKYTYRDGLQGDQFNYYAGLMTRQYEIYMGGVNGITHFYPDRLRVNPYVPAPYLSQFHLFGELVKPDDASMVLHEDISYTKDIILEPDQQSFTLTLSVNNFLSRQNNKFAYKLLGEDKEWIYTDFPHPITYANLHAGSYRFLARAANSDGRWSDEVTLLHITVQPHWWDTWIFKVGVILALLAIGWYWFKSWKNKQQLENELALEKIQQEKSEELNQAKLRFFTHISHEFRTPLTLIKSPLEELRHASTDKRTKKQLDLMARNADKLTHLVDQFMDYRKADLGLFALKVVKGNPLPQLQQLVDMFRRVAAQKDIALSFDTRTPLEEMWYDPLYFDLIFSNLLSNAIKFTTEGSVTMRVEQIDKQVFFQILDTGIGMKPQTVDRVFDEFFQESNDARGTGIGLALVKRLMDMHHAYVAVESTFGEGTAFTLRFSLDDATYRDSEKGSADFVASYTEASHEWTPHTLAEDAEAPAYAIAGTPDGVKILIVDDNDDVRDFLIDHFRQFADVSAAGNGEEALALLDQLEVDLIITDVMMPLLDGLSFCKHIKQQVATSHIPVVMLTARAFDSDELGGLTAGADVYVKKPFDLQKLSLQVRNLLQVRYRIKQFYSKSLTVEPQKLTFNELDRAFLEKAKSIVERNLDNITFSVDNFADAMAMSRSTLHIKMKAITGESTVDFVRKIRFLAASTLLLEGNYSVTQISTMVGFNTVSYFATSFKSYFGVSPSEYARGKRG</sequence>
<feature type="modified residue" description="4-aspartylphosphate" evidence="6">
    <location>
        <position position="1136"/>
    </location>
</feature>
<comment type="catalytic activity">
    <reaction evidence="1">
        <text>ATP + protein L-histidine = ADP + protein N-phospho-L-histidine.</text>
        <dbReference type="EC" id="2.7.13.3"/>
    </reaction>
</comment>
<dbReference type="InterPro" id="IPR011123">
    <property type="entry name" value="Y_Y_Y"/>
</dbReference>
<name>A0A4V3E145_9SPHI</name>
<dbReference type="InterPro" id="IPR031815">
    <property type="entry name" value="DUF5074"/>
</dbReference>
<dbReference type="InterPro" id="IPR013783">
    <property type="entry name" value="Ig-like_fold"/>
</dbReference>
<dbReference type="GO" id="GO:0000155">
    <property type="term" value="F:phosphorelay sensor kinase activity"/>
    <property type="evidence" value="ECO:0007669"/>
    <property type="project" value="InterPro"/>
</dbReference>
<feature type="domain" description="HTH araC/xylS-type" evidence="7">
    <location>
        <begin position="1235"/>
        <end position="1334"/>
    </location>
</feature>
<dbReference type="SUPFAM" id="SSF46689">
    <property type="entry name" value="Homeodomain-like"/>
    <property type="match status" value="1"/>
</dbReference>
<evidence type="ECO:0000259" key="7">
    <source>
        <dbReference type="PROSITE" id="PS01124"/>
    </source>
</evidence>
<evidence type="ECO:0000313" key="11">
    <source>
        <dbReference type="Proteomes" id="UP000294752"/>
    </source>
</evidence>
<dbReference type="PRINTS" id="PR00344">
    <property type="entry name" value="BCTRLSENSOR"/>
</dbReference>
<dbReference type="InterPro" id="IPR018060">
    <property type="entry name" value="HTH_AraC"/>
</dbReference>
<dbReference type="PROSITE" id="PS01124">
    <property type="entry name" value="HTH_ARAC_FAMILY_2"/>
    <property type="match status" value="1"/>
</dbReference>
<evidence type="ECO:0000313" key="10">
    <source>
        <dbReference type="EMBL" id="TDS11828.1"/>
    </source>
</evidence>
<evidence type="ECO:0000259" key="9">
    <source>
        <dbReference type="PROSITE" id="PS50110"/>
    </source>
</evidence>
<dbReference type="SUPFAM" id="SSF63829">
    <property type="entry name" value="Calcium-dependent phosphotriesterase"/>
    <property type="match status" value="3"/>
</dbReference>
<dbReference type="SMART" id="SM00342">
    <property type="entry name" value="HTH_ARAC"/>
    <property type="match status" value="1"/>
</dbReference>
<dbReference type="InterPro" id="IPR004358">
    <property type="entry name" value="Sig_transdc_His_kin-like_C"/>
</dbReference>
<dbReference type="Gene3D" id="3.40.50.2300">
    <property type="match status" value="1"/>
</dbReference>
<keyword evidence="4" id="KW-0805">Transcription regulation</keyword>
<dbReference type="InterPro" id="IPR011110">
    <property type="entry name" value="Reg_prop"/>
</dbReference>
<dbReference type="Proteomes" id="UP000294752">
    <property type="component" value="Unassembled WGS sequence"/>
</dbReference>
<dbReference type="FunFam" id="1.10.287.130:FF:000045">
    <property type="entry name" value="Two-component system sensor histidine kinase/response regulator"/>
    <property type="match status" value="1"/>
</dbReference>
<dbReference type="PROSITE" id="PS50110">
    <property type="entry name" value="RESPONSE_REGULATORY"/>
    <property type="match status" value="1"/>
</dbReference>
<dbReference type="SUPFAM" id="SSF47384">
    <property type="entry name" value="Homodimeric domain of signal transducing histidine kinase"/>
    <property type="match status" value="1"/>
</dbReference>
<dbReference type="GO" id="GO:0043565">
    <property type="term" value="F:sequence-specific DNA binding"/>
    <property type="evidence" value="ECO:0007669"/>
    <property type="project" value="InterPro"/>
</dbReference>
<dbReference type="FunFam" id="2.60.40.10:FF:000791">
    <property type="entry name" value="Two-component system sensor histidine kinase/response regulator"/>
    <property type="match status" value="1"/>
</dbReference>
<proteinExistence type="predicted"/>
<dbReference type="SUPFAM" id="SSF55874">
    <property type="entry name" value="ATPase domain of HSP90 chaperone/DNA topoisomerase II/histidine kinase"/>
    <property type="match status" value="1"/>
</dbReference>
<dbReference type="InterPro" id="IPR009057">
    <property type="entry name" value="Homeodomain-like_sf"/>
</dbReference>
<dbReference type="SMART" id="SM00388">
    <property type="entry name" value="HisKA"/>
    <property type="match status" value="1"/>
</dbReference>
<dbReference type="PROSITE" id="PS50109">
    <property type="entry name" value="HIS_KIN"/>
    <property type="match status" value="1"/>
</dbReference>
<dbReference type="Gene3D" id="2.130.10.10">
    <property type="entry name" value="YVTN repeat-like/Quinoprotein amine dehydrogenase"/>
    <property type="match status" value="2"/>
</dbReference>
<dbReference type="Gene3D" id="2.60.40.10">
    <property type="entry name" value="Immunoglobulins"/>
    <property type="match status" value="1"/>
</dbReference>
<organism evidence="10 11">
    <name type="scientific">Sphingobacterium paludis</name>
    <dbReference type="NCBI Taxonomy" id="1476465"/>
    <lineage>
        <taxon>Bacteria</taxon>
        <taxon>Pseudomonadati</taxon>
        <taxon>Bacteroidota</taxon>
        <taxon>Sphingobacteriia</taxon>
        <taxon>Sphingobacteriales</taxon>
        <taxon>Sphingobacteriaceae</taxon>
        <taxon>Sphingobacterium</taxon>
    </lineage>
</organism>
<dbReference type="CDD" id="cd00082">
    <property type="entry name" value="HisKA"/>
    <property type="match status" value="1"/>
</dbReference>
<evidence type="ECO:0000259" key="8">
    <source>
        <dbReference type="PROSITE" id="PS50109"/>
    </source>
</evidence>
<evidence type="ECO:0000256" key="2">
    <source>
        <dbReference type="ARBA" id="ARBA00012438"/>
    </source>
</evidence>
<evidence type="ECO:0000256" key="4">
    <source>
        <dbReference type="ARBA" id="ARBA00023015"/>
    </source>
</evidence>
<dbReference type="Pfam" id="PF02518">
    <property type="entry name" value="HATPase_c"/>
    <property type="match status" value="1"/>
</dbReference>
<dbReference type="SUPFAM" id="SSF52172">
    <property type="entry name" value="CheY-like"/>
    <property type="match status" value="1"/>
</dbReference>
<dbReference type="SMART" id="SM00387">
    <property type="entry name" value="HATPase_c"/>
    <property type="match status" value="1"/>
</dbReference>
<dbReference type="EC" id="2.7.13.3" evidence="2"/>
<dbReference type="Gene3D" id="3.30.565.10">
    <property type="entry name" value="Histidine kinase-like ATPase, C-terminal domain"/>
    <property type="match status" value="1"/>
</dbReference>
<dbReference type="PANTHER" id="PTHR43547">
    <property type="entry name" value="TWO-COMPONENT HISTIDINE KINASE"/>
    <property type="match status" value="1"/>
</dbReference>
<feature type="domain" description="Response regulatory" evidence="9">
    <location>
        <begin position="1088"/>
        <end position="1203"/>
    </location>
</feature>
<dbReference type="InterPro" id="IPR003661">
    <property type="entry name" value="HisK_dim/P_dom"/>
</dbReference>
<dbReference type="CDD" id="cd17574">
    <property type="entry name" value="REC_OmpR"/>
    <property type="match status" value="1"/>
</dbReference>
<dbReference type="Pfam" id="PF00072">
    <property type="entry name" value="Response_reg"/>
    <property type="match status" value="1"/>
</dbReference>
<dbReference type="Pfam" id="PF00512">
    <property type="entry name" value="HisKA"/>
    <property type="match status" value="1"/>
</dbReference>
<gene>
    <name evidence="10" type="ORF">B0I21_107178</name>
</gene>
<protein>
    <recommendedName>
        <fullName evidence="2">histidine kinase</fullName>
        <ecNumber evidence="2">2.7.13.3</ecNumber>
    </recommendedName>
</protein>
<evidence type="ECO:0000256" key="3">
    <source>
        <dbReference type="ARBA" id="ARBA00022553"/>
    </source>
</evidence>
<dbReference type="SMART" id="SM00448">
    <property type="entry name" value="REC"/>
    <property type="match status" value="1"/>
</dbReference>
<dbReference type="InterPro" id="IPR011006">
    <property type="entry name" value="CheY-like_superfamily"/>
</dbReference>
<dbReference type="InterPro" id="IPR005467">
    <property type="entry name" value="His_kinase_dom"/>
</dbReference>
<keyword evidence="11" id="KW-1185">Reference proteome</keyword>
<evidence type="ECO:0000256" key="5">
    <source>
        <dbReference type="ARBA" id="ARBA00023163"/>
    </source>
</evidence>
<dbReference type="InterPro" id="IPR003594">
    <property type="entry name" value="HATPase_dom"/>
</dbReference>
<comment type="caution">
    <text evidence="10">The sequence shown here is derived from an EMBL/GenBank/DDBJ whole genome shotgun (WGS) entry which is preliminary data.</text>
</comment>
<keyword evidence="5" id="KW-0804">Transcription</keyword>
<dbReference type="InterPro" id="IPR001789">
    <property type="entry name" value="Sig_transdc_resp-reg_receiver"/>
</dbReference>
<dbReference type="Gene3D" id="1.10.10.60">
    <property type="entry name" value="Homeodomain-like"/>
    <property type="match status" value="1"/>
</dbReference>
<dbReference type="OrthoDB" id="9809670at2"/>
<dbReference type="InterPro" id="IPR036890">
    <property type="entry name" value="HATPase_C_sf"/>
</dbReference>
<feature type="domain" description="Histidine kinase" evidence="8">
    <location>
        <begin position="829"/>
        <end position="1040"/>
    </location>
</feature>
<dbReference type="GO" id="GO:0003700">
    <property type="term" value="F:DNA-binding transcription factor activity"/>
    <property type="evidence" value="ECO:0007669"/>
    <property type="project" value="InterPro"/>
</dbReference>
<dbReference type="Pfam" id="PF12833">
    <property type="entry name" value="HTH_18"/>
    <property type="match status" value="1"/>
</dbReference>
<dbReference type="InterPro" id="IPR015943">
    <property type="entry name" value="WD40/YVTN_repeat-like_dom_sf"/>
</dbReference>
<evidence type="ECO:0000256" key="6">
    <source>
        <dbReference type="PROSITE-ProRule" id="PRU00169"/>
    </source>
</evidence>
<dbReference type="Gene3D" id="1.10.287.130">
    <property type="match status" value="1"/>
</dbReference>
<dbReference type="Pfam" id="PF07495">
    <property type="entry name" value="Y_Y_Y"/>
    <property type="match status" value="1"/>
</dbReference>